<dbReference type="SUPFAM" id="SSF52768">
    <property type="entry name" value="Arginase/deacetylase"/>
    <property type="match status" value="1"/>
</dbReference>
<name>M2SM23_COCSN</name>
<dbReference type="STRING" id="665912.M2SM23"/>
<dbReference type="EMBL" id="KB445666">
    <property type="protein sequence ID" value="EMD58196.1"/>
    <property type="molecule type" value="Genomic_DNA"/>
</dbReference>
<dbReference type="OrthoDB" id="9992747at2759"/>
<accession>M2SM23</accession>
<organism evidence="1 2">
    <name type="scientific">Cochliobolus sativus (strain ND90Pr / ATCC 201652)</name>
    <name type="common">Common root rot and spot blotch fungus</name>
    <name type="synonym">Bipolaris sorokiniana</name>
    <dbReference type="NCBI Taxonomy" id="665912"/>
    <lineage>
        <taxon>Eukaryota</taxon>
        <taxon>Fungi</taxon>
        <taxon>Dikarya</taxon>
        <taxon>Ascomycota</taxon>
        <taxon>Pezizomycotina</taxon>
        <taxon>Dothideomycetes</taxon>
        <taxon>Pleosporomycetidae</taxon>
        <taxon>Pleosporales</taxon>
        <taxon>Pleosporineae</taxon>
        <taxon>Pleosporaceae</taxon>
        <taxon>Bipolaris</taxon>
    </lineage>
</organism>
<dbReference type="RefSeq" id="XP_007706102.1">
    <property type="nucleotide sequence ID" value="XM_007707912.1"/>
</dbReference>
<dbReference type="HOGENOM" id="CLU_2291482_0_0_1"/>
<dbReference type="AlphaFoldDB" id="M2SM23"/>
<reference evidence="2" key="2">
    <citation type="journal article" date="2013" name="PLoS Genet.">
        <title>Comparative genome structure, secondary metabolite, and effector coding capacity across Cochliobolus pathogens.</title>
        <authorList>
            <person name="Condon B.J."/>
            <person name="Leng Y."/>
            <person name="Wu D."/>
            <person name="Bushley K.E."/>
            <person name="Ohm R.A."/>
            <person name="Otillar R."/>
            <person name="Martin J."/>
            <person name="Schackwitz W."/>
            <person name="Grimwood J."/>
            <person name="MohdZainudin N."/>
            <person name="Xue C."/>
            <person name="Wang R."/>
            <person name="Manning V.A."/>
            <person name="Dhillon B."/>
            <person name="Tu Z.J."/>
            <person name="Steffenson B.J."/>
            <person name="Salamov A."/>
            <person name="Sun H."/>
            <person name="Lowry S."/>
            <person name="LaButti K."/>
            <person name="Han J."/>
            <person name="Copeland A."/>
            <person name="Lindquist E."/>
            <person name="Barry K."/>
            <person name="Schmutz J."/>
            <person name="Baker S.E."/>
            <person name="Ciuffetti L.M."/>
            <person name="Grigoriev I.V."/>
            <person name="Zhong S."/>
            <person name="Turgeon B.G."/>
        </authorList>
    </citation>
    <scope>NUCLEOTIDE SEQUENCE [LARGE SCALE GENOMIC DNA]</scope>
    <source>
        <strain evidence="2">ND90Pr / ATCC 201652</strain>
    </source>
</reference>
<dbReference type="GeneID" id="19136046"/>
<evidence type="ECO:0000313" key="1">
    <source>
        <dbReference type="EMBL" id="EMD58196.1"/>
    </source>
</evidence>
<dbReference type="InterPro" id="IPR023696">
    <property type="entry name" value="Ureohydrolase_dom_sf"/>
</dbReference>
<sequence length="108" mass="12155">MINANSITIIFSPYHVGLRDYRVGDGPNRIRALGVVKELEKLGVMVHILKLLLVKDFEREIGRSFKLLRRTSKAVTDVYAKQSFPLVLLGNCIVSARVAYRLGLKDLS</sequence>
<dbReference type="Gene3D" id="3.40.800.10">
    <property type="entry name" value="Ureohydrolase domain"/>
    <property type="match status" value="1"/>
</dbReference>
<reference evidence="1 2" key="1">
    <citation type="journal article" date="2012" name="PLoS Pathog.">
        <title>Diverse lifestyles and strategies of plant pathogenesis encoded in the genomes of eighteen Dothideomycetes fungi.</title>
        <authorList>
            <person name="Ohm R.A."/>
            <person name="Feau N."/>
            <person name="Henrissat B."/>
            <person name="Schoch C.L."/>
            <person name="Horwitz B.A."/>
            <person name="Barry K.W."/>
            <person name="Condon B.J."/>
            <person name="Copeland A.C."/>
            <person name="Dhillon B."/>
            <person name="Glaser F."/>
            <person name="Hesse C.N."/>
            <person name="Kosti I."/>
            <person name="LaButti K."/>
            <person name="Lindquist E.A."/>
            <person name="Lucas S."/>
            <person name="Salamov A.A."/>
            <person name="Bradshaw R.E."/>
            <person name="Ciuffetti L."/>
            <person name="Hamelin R.C."/>
            <person name="Kema G.H.J."/>
            <person name="Lawrence C."/>
            <person name="Scott J.A."/>
            <person name="Spatafora J.W."/>
            <person name="Turgeon B.G."/>
            <person name="de Wit P.J.G.M."/>
            <person name="Zhong S."/>
            <person name="Goodwin S.B."/>
            <person name="Grigoriev I.V."/>
        </authorList>
    </citation>
    <scope>NUCLEOTIDE SEQUENCE [LARGE SCALE GENOMIC DNA]</scope>
    <source>
        <strain evidence="2">ND90Pr / ATCC 201652</strain>
    </source>
</reference>
<dbReference type="KEGG" id="bsc:COCSADRAFT_294198"/>
<keyword evidence="2" id="KW-1185">Reference proteome</keyword>
<proteinExistence type="predicted"/>
<evidence type="ECO:0000313" key="2">
    <source>
        <dbReference type="Proteomes" id="UP000016934"/>
    </source>
</evidence>
<dbReference type="Proteomes" id="UP000016934">
    <property type="component" value="Unassembled WGS sequence"/>
</dbReference>
<gene>
    <name evidence="1" type="ORF">COCSADRAFT_294198</name>
</gene>
<protein>
    <submittedName>
        <fullName evidence="1">Uncharacterized protein</fullName>
    </submittedName>
</protein>